<dbReference type="InterPro" id="IPR011109">
    <property type="entry name" value="DNA_bind_recombinase_dom"/>
</dbReference>
<dbReference type="CDD" id="cd16406">
    <property type="entry name" value="ParB_N_like"/>
    <property type="match status" value="1"/>
</dbReference>
<accession>A0A2Z7A2A3</accession>
<dbReference type="Gene3D" id="3.90.1750.20">
    <property type="entry name" value="Putative Large Serine Recombinase, Chain B, Domain 2"/>
    <property type="match status" value="1"/>
</dbReference>
<evidence type="ECO:0000259" key="4">
    <source>
        <dbReference type="PROSITE" id="PS51737"/>
    </source>
</evidence>
<dbReference type="InterPro" id="IPR036162">
    <property type="entry name" value="Resolvase-like_N_sf"/>
</dbReference>
<dbReference type="Pfam" id="PF02195">
    <property type="entry name" value="ParB_N"/>
    <property type="match status" value="1"/>
</dbReference>
<dbReference type="PROSITE" id="PS51736">
    <property type="entry name" value="RECOMBINASES_3"/>
    <property type="match status" value="1"/>
</dbReference>
<organism evidence="5 6">
    <name type="scientific">Dorcoceras hygrometricum</name>
    <dbReference type="NCBI Taxonomy" id="472368"/>
    <lineage>
        <taxon>Eukaryota</taxon>
        <taxon>Viridiplantae</taxon>
        <taxon>Streptophyta</taxon>
        <taxon>Embryophyta</taxon>
        <taxon>Tracheophyta</taxon>
        <taxon>Spermatophyta</taxon>
        <taxon>Magnoliopsida</taxon>
        <taxon>eudicotyledons</taxon>
        <taxon>Gunneridae</taxon>
        <taxon>Pentapetalae</taxon>
        <taxon>asterids</taxon>
        <taxon>lamiids</taxon>
        <taxon>Lamiales</taxon>
        <taxon>Gesneriaceae</taxon>
        <taxon>Didymocarpoideae</taxon>
        <taxon>Trichosporeae</taxon>
        <taxon>Loxocarpinae</taxon>
        <taxon>Dorcoceras</taxon>
    </lineage>
</organism>
<dbReference type="InterPro" id="IPR003115">
    <property type="entry name" value="ParB_N"/>
</dbReference>
<dbReference type="InterPro" id="IPR036086">
    <property type="entry name" value="ParB/Sulfiredoxin_sf"/>
</dbReference>
<gene>
    <name evidence="5" type="ORF">F511_16220</name>
</gene>
<dbReference type="PROSITE" id="PS51737">
    <property type="entry name" value="RECOMBINASE_DNA_BIND"/>
    <property type="match status" value="1"/>
</dbReference>
<name>A0A2Z7A2A3_9LAMI</name>
<keyword evidence="1" id="KW-0175">Coiled coil</keyword>
<dbReference type="SUPFAM" id="SSF109709">
    <property type="entry name" value="KorB DNA-binding domain-like"/>
    <property type="match status" value="1"/>
</dbReference>
<evidence type="ECO:0000313" key="5">
    <source>
        <dbReference type="EMBL" id="KZV15431.1"/>
    </source>
</evidence>
<dbReference type="PANTHER" id="PTHR30461">
    <property type="entry name" value="DNA-INVERTASE FROM LAMBDOID PROPHAGE"/>
    <property type="match status" value="1"/>
</dbReference>
<dbReference type="PANTHER" id="PTHR30461:SF23">
    <property type="entry name" value="DNA RECOMBINASE-RELATED"/>
    <property type="match status" value="1"/>
</dbReference>
<evidence type="ECO:0000256" key="1">
    <source>
        <dbReference type="SAM" id="Coils"/>
    </source>
</evidence>
<feature type="coiled-coil region" evidence="1">
    <location>
        <begin position="323"/>
        <end position="381"/>
    </location>
</feature>
<evidence type="ECO:0000313" key="6">
    <source>
        <dbReference type="Proteomes" id="UP000250235"/>
    </source>
</evidence>
<dbReference type="Gene3D" id="3.40.50.1390">
    <property type="entry name" value="Resolvase, N-terminal catalytic domain"/>
    <property type="match status" value="1"/>
</dbReference>
<protein>
    <recommendedName>
        <fullName evidence="7">ParB/Sulfiredoxin domain-containing protein</fullName>
    </recommendedName>
</protein>
<dbReference type="Proteomes" id="UP000250235">
    <property type="component" value="Unassembled WGS sequence"/>
</dbReference>
<keyword evidence="6" id="KW-1185">Reference proteome</keyword>
<feature type="compositionally biased region" description="Basic and acidic residues" evidence="2">
    <location>
        <begin position="417"/>
        <end position="426"/>
    </location>
</feature>
<evidence type="ECO:0008006" key="7">
    <source>
        <dbReference type="Google" id="ProtNLM"/>
    </source>
</evidence>
<dbReference type="EMBL" id="KV020099">
    <property type="protein sequence ID" value="KZV15431.1"/>
    <property type="molecule type" value="Genomic_DNA"/>
</dbReference>
<dbReference type="GO" id="GO:0000150">
    <property type="term" value="F:DNA strand exchange activity"/>
    <property type="evidence" value="ECO:0007669"/>
    <property type="project" value="InterPro"/>
</dbReference>
<dbReference type="GO" id="GO:0003677">
    <property type="term" value="F:DNA binding"/>
    <property type="evidence" value="ECO:0007669"/>
    <property type="project" value="InterPro"/>
</dbReference>
<dbReference type="InterPro" id="IPR038109">
    <property type="entry name" value="DNA_bind_recomb_sf"/>
</dbReference>
<feature type="region of interest" description="Disordered" evidence="2">
    <location>
        <begin position="417"/>
        <end position="439"/>
    </location>
</feature>
<dbReference type="OrthoDB" id="5656173at2759"/>
<dbReference type="InterPro" id="IPR050639">
    <property type="entry name" value="SSR_resolvase"/>
</dbReference>
<reference evidence="5 6" key="1">
    <citation type="journal article" date="2015" name="Proc. Natl. Acad. Sci. U.S.A.">
        <title>The resurrection genome of Boea hygrometrica: A blueprint for survival of dehydration.</title>
        <authorList>
            <person name="Xiao L."/>
            <person name="Yang G."/>
            <person name="Zhang L."/>
            <person name="Yang X."/>
            <person name="Zhao S."/>
            <person name="Ji Z."/>
            <person name="Zhou Q."/>
            <person name="Hu M."/>
            <person name="Wang Y."/>
            <person name="Chen M."/>
            <person name="Xu Y."/>
            <person name="Jin H."/>
            <person name="Xiao X."/>
            <person name="Hu G."/>
            <person name="Bao F."/>
            <person name="Hu Y."/>
            <person name="Wan P."/>
            <person name="Li L."/>
            <person name="Deng X."/>
            <person name="Kuang T."/>
            <person name="Xiang C."/>
            <person name="Zhu J.K."/>
            <person name="Oliver M.J."/>
            <person name="He Y."/>
        </authorList>
    </citation>
    <scope>NUCLEOTIDE SEQUENCE [LARGE SCALE GENOMIC DNA]</scope>
    <source>
        <strain evidence="6">cv. XS01</strain>
    </source>
</reference>
<dbReference type="SUPFAM" id="SSF53041">
    <property type="entry name" value="Resolvase-like"/>
    <property type="match status" value="1"/>
</dbReference>
<feature type="domain" description="Resolvase/invertase-type recombinase catalytic" evidence="3">
    <location>
        <begin position="968"/>
        <end position="1111"/>
    </location>
</feature>
<dbReference type="InterPro" id="IPR006119">
    <property type="entry name" value="Resolv_N"/>
</dbReference>
<dbReference type="Gene3D" id="3.90.1530.30">
    <property type="match status" value="1"/>
</dbReference>
<dbReference type="Pfam" id="PF13408">
    <property type="entry name" value="Zn_ribbon_recom"/>
    <property type="match status" value="1"/>
</dbReference>
<sequence>MRHWPRHPLPHAAPLVPRLLRTARQTVTDIIAIPLNRLVASSRNVRKTGGMAIDDLAASIHAHGLLQNLTVIPTRAADKFEVVAGGRRLRALQQLVKSGYVPTEHPVLCKVVAIDNASEASLAENVLREAMHPADQFEAFQALVESGRTTADVAASFGVDEKVVRQRLKLAKVAPELLQAYRDNQLDLEALEAFTLADDHATQLQVWAAATSPWQREARNIREKLTAKEVNARSSRRAKLVGIPAYEAAGGKSRTDLFGGDIYLDNPELLHRLADDMLQDCADRLRAEGWKWVTVATENAETWRYEKKRGKRQPLTAEEDHELAAVREQVAVVAARLNELEAVDAERGDSFDDDDDLLDRITALQDELNSLNGKADELARGTETWSSKTKAIAGAIVELDYSGRLVIHRGLVKPADAKRAEKEAKAKTKGNAAPASSGDELSEALLRRLQAHRTSVLKLRLAENEHVALAVLAYHLLQSAFGVRWYSGLGQMSLHPVDAGLVRVGVADDYAPRQQLYQLTEGWRAEIPDEPVAALRWLIDLEPTRLQLLLATCTAIAFDATTGRTGDHNPEPAMIDMLCGELGVDMAQHWRPTVDSYLGHVSKPMIRAAVLDAGYSQQAADALMGLKKGGAAAEAESIMSNSTWLPVPLRRLPPPLDARPACGRLPLGHVVALGCQRQRRRDRAATAHLHREGAFGVSKGSRSEWTALDDEVLRTLHGNGHGVGYIARFMIRCRKTIHHRAQALGLPLKDVHRWTVADDAILRKRYADEAAKTIAADLGLTIDQVHRRAARLGLAKSEAFFASDKAARIQRGRTDPRFVATQFKKGLVPANKGLRRPGWSAGRMRETQFKAGRPACEARNYVPIGAEKYDPKRKNVVRKVTDDPSLKPVMRWRPVTALVWEAAHGAIPAGHIVVFRPGMKTLVSAEITIDRLELVSQVEHMRRHTLHNLPPELVEVVQLRAAVAFPMRVAAYARYSSDNQRDASLDDQLRNCRQYAERQGWPVPVIFTDAAVSGARQDRDGYGRLMGAAESFDVILVDDLSRLSRDNVECQRVVKRLSFAGVRLVGVSDGLDTGRKNHKADVGLRGLMGELYLDDLREKTHRGLTGRALSGASAGGLPYGYRVAAVGQRAIDEAEAEVVRRVFADYIAGRSPRAIASALNAEGVRSPRGGLWAMSAIYGDTKRGIGLLANPIYVGRQIWNRSQWIKHPDTGRRVRRNRPASEWVTTEHPELAIIDVATWDAAQRRLHAARPRAEIAPGAGPGRPMKHLLSGLLRCEACGGPLVIVDRYRYGCATHKDKGDVACSSRLRVPKAQLESKLLEEIKARLLSDAEFERVKAAVSAALKRHAPDRGKAAAALTEAQRVHGNIMAAIREGIITPSTKAELERAERALDAAREAARPSPAVSMLPRLRDRWNASVKTLADQARNLPAARQAIRDLLGDRITVRNENGDLFAEIAASDCQLKLVAGAGFEPATFGL</sequence>
<dbReference type="CDD" id="cd00338">
    <property type="entry name" value="Ser_Recombinase"/>
    <property type="match status" value="1"/>
</dbReference>
<dbReference type="SUPFAM" id="SSF110849">
    <property type="entry name" value="ParB/Sulfiredoxin"/>
    <property type="match status" value="1"/>
</dbReference>
<feature type="domain" description="Recombinase" evidence="4">
    <location>
        <begin position="1118"/>
        <end position="1252"/>
    </location>
</feature>
<dbReference type="SMART" id="SM00857">
    <property type="entry name" value="Resolvase"/>
    <property type="match status" value="1"/>
</dbReference>
<dbReference type="Gene3D" id="1.10.10.2830">
    <property type="match status" value="1"/>
</dbReference>
<dbReference type="Pfam" id="PF07508">
    <property type="entry name" value="Recombinase"/>
    <property type="match status" value="1"/>
</dbReference>
<dbReference type="InterPro" id="IPR025827">
    <property type="entry name" value="Zn_ribbon_recom_dom"/>
</dbReference>
<dbReference type="SMART" id="SM00470">
    <property type="entry name" value="ParB"/>
    <property type="match status" value="1"/>
</dbReference>
<proteinExistence type="predicted"/>
<dbReference type="Pfam" id="PF00239">
    <property type="entry name" value="Resolvase"/>
    <property type="match status" value="1"/>
</dbReference>
<evidence type="ECO:0000259" key="3">
    <source>
        <dbReference type="PROSITE" id="PS51736"/>
    </source>
</evidence>
<evidence type="ECO:0000256" key="2">
    <source>
        <dbReference type="SAM" id="MobiDB-lite"/>
    </source>
</evidence>